<comment type="catalytic activity">
    <reaction evidence="6 7">
        <text>7-aminomethyl-7-carbaguanine + guanosine(34) in tRNA = 7-aminomethyl-7-carbaguanosine(34) in tRNA + guanine</text>
        <dbReference type="Rhea" id="RHEA:24104"/>
        <dbReference type="Rhea" id="RHEA-COMP:10341"/>
        <dbReference type="Rhea" id="RHEA-COMP:10342"/>
        <dbReference type="ChEBI" id="CHEBI:16235"/>
        <dbReference type="ChEBI" id="CHEBI:58703"/>
        <dbReference type="ChEBI" id="CHEBI:74269"/>
        <dbReference type="ChEBI" id="CHEBI:82833"/>
        <dbReference type="EC" id="2.4.2.29"/>
    </reaction>
</comment>
<evidence type="ECO:0000256" key="4">
    <source>
        <dbReference type="ARBA" id="ARBA00022694"/>
    </source>
</evidence>
<evidence type="ECO:0000259" key="8">
    <source>
        <dbReference type="Pfam" id="PF01702"/>
    </source>
</evidence>
<feature type="binding site" evidence="7">
    <location>
        <begin position="93"/>
        <end position="97"/>
    </location>
    <ligand>
        <name>substrate</name>
    </ligand>
</feature>
<comment type="pathway">
    <text evidence="1 7">tRNA modification; tRNA-queuosine biosynthesis.</text>
</comment>
<keyword evidence="2 7" id="KW-0328">Glycosyltransferase</keyword>
<dbReference type="Pfam" id="PF01702">
    <property type="entry name" value="TGT"/>
    <property type="match status" value="1"/>
</dbReference>
<dbReference type="NCBIfam" id="TIGR00449">
    <property type="entry name" value="tgt_general"/>
    <property type="match status" value="1"/>
</dbReference>
<evidence type="ECO:0000256" key="6">
    <source>
        <dbReference type="ARBA" id="ARBA00050112"/>
    </source>
</evidence>
<feature type="binding site" evidence="7">
    <location>
        <position position="309"/>
    </location>
    <ligand>
        <name>Zn(2+)</name>
        <dbReference type="ChEBI" id="CHEBI:29105"/>
    </ligand>
</feature>
<protein>
    <recommendedName>
        <fullName evidence="7">Queuine tRNA-ribosyltransferase</fullName>
        <ecNumber evidence="7">2.4.2.29</ecNumber>
    </recommendedName>
    <alternativeName>
        <fullName evidence="7">Guanine insertion enzyme</fullName>
    </alternativeName>
    <alternativeName>
        <fullName evidence="7">tRNA-guanine transglycosylase</fullName>
    </alternativeName>
</protein>
<keyword evidence="7" id="KW-0479">Metal-binding</keyword>
<dbReference type="EMBL" id="JACRDE010000196">
    <property type="protein sequence ID" value="MBI5249238.1"/>
    <property type="molecule type" value="Genomic_DNA"/>
</dbReference>
<evidence type="ECO:0000313" key="10">
    <source>
        <dbReference type="Proteomes" id="UP000807825"/>
    </source>
</evidence>
<feature type="binding site" evidence="7">
    <location>
        <position position="306"/>
    </location>
    <ligand>
        <name>Zn(2+)</name>
        <dbReference type="ChEBI" id="CHEBI:29105"/>
    </ligand>
</feature>
<evidence type="ECO:0000313" key="9">
    <source>
        <dbReference type="EMBL" id="MBI5249238.1"/>
    </source>
</evidence>
<feature type="region of interest" description="RNA binding; important for wobble base 34 recognition" evidence="7">
    <location>
        <begin position="271"/>
        <end position="275"/>
    </location>
</feature>
<dbReference type="GO" id="GO:0005829">
    <property type="term" value="C:cytosol"/>
    <property type="evidence" value="ECO:0007669"/>
    <property type="project" value="TreeGrafter"/>
</dbReference>
<keyword evidence="4 7" id="KW-0819">tRNA processing</keyword>
<dbReference type="Gene3D" id="3.20.20.105">
    <property type="entry name" value="Queuine tRNA-ribosyltransferase-like"/>
    <property type="match status" value="1"/>
</dbReference>
<dbReference type="InterPro" id="IPR050076">
    <property type="entry name" value="ArchSynthase1/Queuine_TRR"/>
</dbReference>
<feature type="active site" description="Nucleophile" evidence="7">
    <location>
        <position position="266"/>
    </location>
</feature>
<dbReference type="PANTHER" id="PTHR46499:SF1">
    <property type="entry name" value="QUEUINE TRNA-RIBOSYLTRANSFERASE"/>
    <property type="match status" value="1"/>
</dbReference>
<evidence type="ECO:0000256" key="7">
    <source>
        <dbReference type="HAMAP-Rule" id="MF_00168"/>
    </source>
</evidence>
<comment type="caution">
    <text evidence="9">The sequence shown here is derived from an EMBL/GenBank/DDBJ whole genome shotgun (WGS) entry which is preliminary data.</text>
</comment>
<comment type="function">
    <text evidence="7">Catalyzes the base-exchange of a guanine (G) residue with the queuine precursor 7-aminomethyl-7-deazaguanine (PreQ1) at position 34 (anticodon wobble position) in tRNAs with GU(N) anticodons (tRNA-Asp, -Asn, -His and -Tyr). Catalysis occurs through a double-displacement mechanism. The nucleophile active site attacks the C1' of nucleotide 34 to detach the guanine base from the RNA, forming a covalent enzyme-RNA intermediate. The proton acceptor active site deprotonates the incoming PreQ1, allowing a nucleophilic attack on the C1' of the ribose to form the product. After dissociation, two additional enzymatic reactions on the tRNA convert PreQ1 to queuine (Q), resulting in the hypermodified nucleoside queuosine (7-(((4,5-cis-dihydroxy-2-cyclopenten-1-yl)amino)methyl)-7-deazaguanosine).</text>
</comment>
<dbReference type="InterPro" id="IPR002616">
    <property type="entry name" value="tRNA_ribo_trans-like"/>
</dbReference>
<proteinExistence type="inferred from homology"/>
<keyword evidence="5 7" id="KW-0671">Queuosine biosynthesis</keyword>
<feature type="region of interest" description="RNA binding" evidence="7">
    <location>
        <begin position="247"/>
        <end position="253"/>
    </location>
</feature>
<dbReference type="AlphaFoldDB" id="A0A9D6YZU5"/>
<feature type="domain" description="tRNA-guanine(15) transglycosylase-like" evidence="8">
    <location>
        <begin position="15"/>
        <end position="368"/>
    </location>
</feature>
<dbReference type="SUPFAM" id="SSF51713">
    <property type="entry name" value="tRNA-guanine transglycosylase"/>
    <property type="match status" value="1"/>
</dbReference>
<dbReference type="InterPro" id="IPR004803">
    <property type="entry name" value="TGT"/>
</dbReference>
<comment type="subunit">
    <text evidence="7">Homodimer. Within each dimer, one monomer is responsible for RNA recognition and catalysis, while the other monomer binds to the replacement base PreQ1.</text>
</comment>
<name>A0A9D6YZU5_9BACT</name>
<comment type="similarity">
    <text evidence="7">Belongs to the queuine tRNA-ribosyltransferase family.</text>
</comment>
<gene>
    <name evidence="7 9" type="primary">tgt</name>
    <name evidence="9" type="ORF">HY912_07070</name>
</gene>
<dbReference type="GO" id="GO:0008479">
    <property type="term" value="F:tRNA-guanosine(34) queuine transglycosylase activity"/>
    <property type="evidence" value="ECO:0007669"/>
    <property type="project" value="UniProtKB-UniRule"/>
</dbReference>
<feature type="binding site" evidence="7">
    <location>
        <position position="189"/>
    </location>
    <ligand>
        <name>substrate</name>
    </ligand>
</feature>
<dbReference type="EC" id="2.4.2.29" evidence="7"/>
<reference evidence="9" key="1">
    <citation type="submission" date="2020-07" db="EMBL/GenBank/DDBJ databases">
        <title>Huge and variable diversity of episymbiotic CPR bacteria and DPANN archaea in groundwater ecosystems.</title>
        <authorList>
            <person name="He C.Y."/>
            <person name="Keren R."/>
            <person name="Whittaker M."/>
            <person name="Farag I.F."/>
            <person name="Doudna J."/>
            <person name="Cate J.H.D."/>
            <person name="Banfield J.F."/>
        </authorList>
    </citation>
    <scope>NUCLEOTIDE SEQUENCE</scope>
    <source>
        <strain evidence="9">NC_groundwater_1664_Pr3_B-0.1um_52_9</strain>
    </source>
</reference>
<dbReference type="FunFam" id="3.20.20.105:FF:000001">
    <property type="entry name" value="Queuine tRNA-ribosyltransferase"/>
    <property type="match status" value="1"/>
</dbReference>
<organism evidence="9 10">
    <name type="scientific">Desulfomonile tiedjei</name>
    <dbReference type="NCBI Taxonomy" id="2358"/>
    <lineage>
        <taxon>Bacteria</taxon>
        <taxon>Pseudomonadati</taxon>
        <taxon>Thermodesulfobacteriota</taxon>
        <taxon>Desulfomonilia</taxon>
        <taxon>Desulfomonilales</taxon>
        <taxon>Desulfomonilaceae</taxon>
        <taxon>Desulfomonile</taxon>
    </lineage>
</organism>
<feature type="active site" description="Proton acceptor" evidence="7">
    <location>
        <position position="93"/>
    </location>
</feature>
<keyword evidence="3 7" id="KW-0808">Transferase</keyword>
<dbReference type="InterPro" id="IPR036511">
    <property type="entry name" value="TGT-like_sf"/>
</dbReference>
<feature type="binding site" evidence="7">
    <location>
        <position position="304"/>
    </location>
    <ligand>
        <name>Zn(2+)</name>
        <dbReference type="ChEBI" id="CHEBI:29105"/>
    </ligand>
</feature>
<dbReference type="HAMAP" id="MF_00168">
    <property type="entry name" value="Q_tRNA_Tgt"/>
    <property type="match status" value="1"/>
</dbReference>
<feature type="binding site" evidence="7">
    <location>
        <position position="147"/>
    </location>
    <ligand>
        <name>substrate</name>
    </ligand>
</feature>
<evidence type="ECO:0000256" key="1">
    <source>
        <dbReference type="ARBA" id="ARBA00004691"/>
    </source>
</evidence>
<keyword evidence="7" id="KW-0862">Zinc</keyword>
<comment type="cofactor">
    <cofactor evidence="7">
        <name>Zn(2+)</name>
        <dbReference type="ChEBI" id="CHEBI:29105"/>
    </cofactor>
    <text evidence="7">Binds 1 zinc ion per subunit.</text>
</comment>
<dbReference type="GO" id="GO:0046872">
    <property type="term" value="F:metal ion binding"/>
    <property type="evidence" value="ECO:0007669"/>
    <property type="project" value="UniProtKB-KW"/>
</dbReference>
<dbReference type="Proteomes" id="UP000807825">
    <property type="component" value="Unassembled WGS sequence"/>
</dbReference>
<feature type="binding site" evidence="7">
    <location>
        <position position="335"/>
    </location>
    <ligand>
        <name>Zn(2+)</name>
        <dbReference type="ChEBI" id="CHEBI:29105"/>
    </ligand>
</feature>
<dbReference type="GO" id="GO:0008616">
    <property type="term" value="P:tRNA queuosine(34) biosynthetic process"/>
    <property type="evidence" value="ECO:0007669"/>
    <property type="project" value="UniProtKB-UniRule"/>
</dbReference>
<dbReference type="NCBIfam" id="TIGR00430">
    <property type="entry name" value="Q_tRNA_tgt"/>
    <property type="match status" value="1"/>
</dbReference>
<sequence>MSFSFKIIHKESTSSARRGVITIGGNEIPTPAFMPVGTRGVVKTVSPEEVWNLGYRMILGNAYHLYLRPGHELIERHQGLHKFMNWPGSILTDSGGFQVFSLSRLRKVTDEGVLFQSHIDGSSHMFTPELCMRVQEALGSDIIMCLDDVRGYPVSREEALEAALRTTRWAAECLQAKKKVDPALFGIVQGSMYSDLRELSAEALTRLDLDGYAVGGLSVGEPRDVMVEMMEVTLPLIDESVPRYVMGVGKPQDILDGVLRGTDLFDCVLPTRNARNGTLFTSRGSVNIRNSRYRDDPSPIDPSCQCPLCATYSKAYLRHLFQEKEIYGLRLATIHNLSFYSRMMESIRTAILENRLHTHAREFLANMEEKDD</sequence>
<feature type="binding site" evidence="7">
    <location>
        <position position="216"/>
    </location>
    <ligand>
        <name>substrate</name>
    </ligand>
</feature>
<accession>A0A9D6YZU5</accession>
<dbReference type="PANTHER" id="PTHR46499">
    <property type="entry name" value="QUEUINE TRNA-RIBOSYLTRANSFERASE"/>
    <property type="match status" value="1"/>
</dbReference>
<evidence type="ECO:0000256" key="3">
    <source>
        <dbReference type="ARBA" id="ARBA00022679"/>
    </source>
</evidence>
<evidence type="ECO:0000256" key="5">
    <source>
        <dbReference type="ARBA" id="ARBA00022785"/>
    </source>
</evidence>
<evidence type="ECO:0000256" key="2">
    <source>
        <dbReference type="ARBA" id="ARBA00022676"/>
    </source>
</evidence>